<reference evidence="2 3" key="1">
    <citation type="submission" date="2018-05" db="EMBL/GenBank/DDBJ databases">
        <title>Draft genome sequence of Scytalidium lignicola DSM 105466, a ubiquitous saprotrophic fungus.</title>
        <authorList>
            <person name="Buettner E."/>
            <person name="Gebauer A.M."/>
            <person name="Hofrichter M."/>
            <person name="Liers C."/>
            <person name="Kellner H."/>
        </authorList>
    </citation>
    <scope>NUCLEOTIDE SEQUENCE [LARGE SCALE GENOMIC DNA]</scope>
    <source>
        <strain evidence="2 3">DSM 105466</strain>
    </source>
</reference>
<sequence>MATPSKIHLTIEDSGVVTNNAQTALSARFHNHIVHQLLSLYGLGAPPSVLETQYAHNASYQRPPQLLEERVIQDMSNPSHFKQYLGNEKYYRDFLIFFQNEMEKKGWQNVVNEYLFDQGEIAQEVLIRMFAGFYHPIIHLGFGIEFQQPAIVAEALAQACVHDDWIKNALLPAEEAAKSLSKPSNKTLLQLIKEIAADKKLSTAAEWHDGNKIRDGILKRAPEEALKYASQWTVSESELERKTVEMIDAAIYVTATAQHPPKQVKFDFYFMHCVTCSIFFQSFNAQPWIPTAAKVRLLEWKGRVDLIMYPSRRSPPLYEDEILNYDPRPSDNKETEWSGIFHRLFSFPDDGHAIKFARAVRNGELMSAKYDKEEWCKIHGPTWEKIGNMIIDSVEDTGSNWARSVGFEEAWKEFGDRPKEKL</sequence>
<dbReference type="GO" id="GO:0016491">
    <property type="term" value="F:oxidoreductase activity"/>
    <property type="evidence" value="ECO:0007669"/>
    <property type="project" value="UniProtKB-KW"/>
</dbReference>
<evidence type="ECO:0000313" key="3">
    <source>
        <dbReference type="Proteomes" id="UP000258309"/>
    </source>
</evidence>
<dbReference type="InterPro" id="IPR025337">
    <property type="entry name" value="Questin_oxidase-like"/>
</dbReference>
<evidence type="ECO:0000256" key="1">
    <source>
        <dbReference type="ARBA" id="ARBA00023002"/>
    </source>
</evidence>
<dbReference type="OMA" id="KFDFFYI"/>
<name>A0A3E2HJ61_SCYLI</name>
<feature type="non-terminal residue" evidence="2">
    <location>
        <position position="422"/>
    </location>
</feature>
<accession>A0A3E2HJ61</accession>
<dbReference type="PANTHER" id="PTHR35870:SF1">
    <property type="entry name" value="PROTEIN, PUTATIVE (AFU_ORTHOLOGUE AFUA_5G03330)-RELATED"/>
    <property type="match status" value="1"/>
</dbReference>
<dbReference type="Pfam" id="PF14027">
    <property type="entry name" value="Questin_oxidase"/>
    <property type="match status" value="1"/>
</dbReference>
<evidence type="ECO:0000313" key="2">
    <source>
        <dbReference type="EMBL" id="RFU33437.1"/>
    </source>
</evidence>
<dbReference type="OrthoDB" id="10004862at2759"/>
<gene>
    <name evidence="2" type="ORF">B7463_g2875</name>
</gene>
<keyword evidence="3" id="KW-1185">Reference proteome</keyword>
<feature type="non-terminal residue" evidence="2">
    <location>
        <position position="1"/>
    </location>
</feature>
<evidence type="ECO:0008006" key="4">
    <source>
        <dbReference type="Google" id="ProtNLM"/>
    </source>
</evidence>
<organism evidence="2 3">
    <name type="scientific">Scytalidium lignicola</name>
    <name type="common">Hyphomycete</name>
    <dbReference type="NCBI Taxonomy" id="5539"/>
    <lineage>
        <taxon>Eukaryota</taxon>
        <taxon>Fungi</taxon>
        <taxon>Dikarya</taxon>
        <taxon>Ascomycota</taxon>
        <taxon>Pezizomycotina</taxon>
        <taxon>Leotiomycetes</taxon>
        <taxon>Leotiomycetes incertae sedis</taxon>
        <taxon>Scytalidium</taxon>
    </lineage>
</organism>
<proteinExistence type="predicted"/>
<keyword evidence="1" id="KW-0560">Oxidoreductase</keyword>
<dbReference type="PANTHER" id="PTHR35870">
    <property type="entry name" value="PROTEIN, PUTATIVE (AFU_ORTHOLOGUE AFUA_5G03330)-RELATED"/>
    <property type="match status" value="1"/>
</dbReference>
<protein>
    <recommendedName>
        <fullName evidence="4">Oxidoreductase AflY</fullName>
    </recommendedName>
</protein>
<comment type="caution">
    <text evidence="2">The sequence shown here is derived from an EMBL/GenBank/DDBJ whole genome shotgun (WGS) entry which is preliminary data.</text>
</comment>
<dbReference type="Proteomes" id="UP000258309">
    <property type="component" value="Unassembled WGS sequence"/>
</dbReference>
<dbReference type="EMBL" id="NCSJ02000035">
    <property type="protein sequence ID" value="RFU33437.1"/>
    <property type="molecule type" value="Genomic_DNA"/>
</dbReference>
<dbReference type="STRING" id="5539.A0A3E2HJ61"/>
<dbReference type="AlphaFoldDB" id="A0A3E2HJ61"/>